<dbReference type="PANTHER" id="PTHR17583">
    <property type="entry name" value="PHOSPHOINOSITIDE 3-KINASE REGULATORY SUBUNIT 4"/>
    <property type="match status" value="1"/>
</dbReference>
<keyword evidence="14" id="KW-1185">Reference proteome</keyword>
<dbReference type="CDD" id="cd13980">
    <property type="entry name" value="STKc_Vps15"/>
    <property type="match status" value="1"/>
</dbReference>
<dbReference type="InterPro" id="IPR055231">
    <property type="entry name" value="2AA_helical"/>
</dbReference>
<name>A0A397G6W1_9GLOM</name>
<evidence type="ECO:0000256" key="8">
    <source>
        <dbReference type="ARBA" id="ARBA00022840"/>
    </source>
</evidence>
<dbReference type="GO" id="GO:0045324">
    <property type="term" value="P:late endosome to vacuole transport"/>
    <property type="evidence" value="ECO:0007669"/>
    <property type="project" value="InterPro"/>
</dbReference>
<keyword evidence="3 10" id="KW-0853">WD repeat</keyword>
<accession>A0A397G6W1</accession>
<feature type="repeat" description="WD" evidence="10">
    <location>
        <begin position="1213"/>
        <end position="1245"/>
    </location>
</feature>
<keyword evidence="5" id="KW-0677">Repeat</keyword>
<dbReference type="PANTHER" id="PTHR17583:SF0">
    <property type="entry name" value="PHOSPHOINOSITIDE 3-KINASE REGULATORY SUBUNIT 4"/>
    <property type="match status" value="1"/>
</dbReference>
<dbReference type="InterPro" id="IPR011009">
    <property type="entry name" value="Kinase-like_dom_sf"/>
</dbReference>
<dbReference type="FunFam" id="1.10.510.10:FF:000497">
    <property type="entry name" value="Phosphoinositide 3-kinase regulatory subunit"/>
    <property type="match status" value="1"/>
</dbReference>
<evidence type="ECO:0000256" key="4">
    <source>
        <dbReference type="ARBA" id="ARBA00022679"/>
    </source>
</evidence>
<dbReference type="SUPFAM" id="SSF48371">
    <property type="entry name" value="ARM repeat"/>
    <property type="match status" value="1"/>
</dbReference>
<dbReference type="SUPFAM" id="SSF56112">
    <property type="entry name" value="Protein kinase-like (PK-like)"/>
    <property type="match status" value="1"/>
</dbReference>
<sequence>MQLKIEILRRIMGNNISSTTTSIATAGIDSYVSELGDIEYERSLSSARFMKTICGRHKEGLVVVKIFIKPTPGLSLSNVVKALQEEKEALSEVPNAFPYQRIIETEKAGYIIRQHFFSSLYDRISTRPFLNCIEKKWITYQILCGVHDAHTRGIYHGDIKTENIFVTSWNWVYLADFAGYKPTYLPEDNPADFSFFFDTSSRRTCYLAPERFYKPGSEIDRRKSELEFGEKDGAITPAMDIFSLGCVIAEVFLEGTPIFSLAQLFKYRSGEYDPSIYLDKIEDEDMKVMVKHMINVDPSQRYTAEQYLQEWRGIAFPHYFYTFLHQYIDSVTDPLNQSRPRRYSSSNASKSDLSQCYNTIVNTDADDKIERIYHEFDKIAFFLGFYGGENNEETDLIINHDKIGESSRTIEPASPHSTTSALTVNLHIPNYDPIKFNNNNRGKQNSDDGALIFLSLLCATVRNTAYPSSKLHALDMLLAIGQHLEDEFKLDRLVPYLIALLDDEVGLVRASTVKTLANLLSLVETITPFNATIFPEYIMPKLRKFATDPEILVRMTYAQCITTFAETALRFLELAQLFKQENSLNSTGNDTEIEGSYEASYDSNLHELQSIIQEQVTTLLIDSESAVKRALLSNITSLCIFFGRQKANDVLLSHMITYLNDRDWMLRSAFFESIIGVGTFVGGRSLEEYILPLMIQSLSDSEEFVVEKVLNSLTSLAELGLFQKLRLWELIAIVASLMCHPGIWIRYGAIAFIASAAKLLPTTDVWCIVYPIIRPFLQADIAEITEIHLLENVKDPIPRVVYDAAVNWAGRSNKTLFWKPAKERKANKTASATVSGSASITNLLSRRTSTLAVNADKIIKSEEDEQYLEKIRKLGMSREDEEKIAAMRDYVYKLSISKINTRAKTDENLIEDGNVTLKNLGITPHNVFVIPTNAEGNAIGTNYLPKTNVVWTPSLYRISSAKGSKVSLSEPSLASRVSSESNLQNLRAEDQARLISTSLREARINLVNKSSSSSLSSSTTDNTKDTKDNETTSSSTVTTTKTLPKSPMTIIRKHVPTPIAINVTTKSAIAPPFRERHMSLVGRSVDSPKAAPATSTNITTVVGTMEIPLLLPTVSTARMLETNANGKTIINNESEISRRNLSAFVSNTYEGNDRNIKNLLDNLYLEAFPEPMPEFGPKVVKAVVPRPGRNAKGTSMVKTISNWRPEGTLVAHLTEHKAAVNQICVSPDHNFFATCSDDGTIKIWDCSRFVKNFNCRSRITYSQQEGKIKCMTFIDSTHSIATASDNGSIHVFRVDFSAGINSPKYGKPVIVRETYLNNEYAVAMEHYDTGTESILLYATSKGNICGLDLRSMQVIWKFTNPRSHGVITAMVTDKKYRWLLIGTSRGIFTLWDLRFGIQIRSWVHHTKSRISNLLLHPQAGSSKQRWWVIVAAGKNEVSIWDIEKVECKEVYTIKNGDEKFGGISTDTFKATDPPGSGEILRSAFTAHESSFSSDNSIRAVLYSSECNYMITGGSDRNIRFWDNNHIEDSYIIVDSDMEENKPVYSTTQFDGINIHCESRPSYRSNNSNSPSSSQINNHNSSNGGSSSGKGKRPSSSKHGKQINGKNQLIFTQQQQLLVNHLDCITDLKITEIPNPMLISADRDGVVKIFL</sequence>
<evidence type="ECO:0000313" key="14">
    <source>
        <dbReference type="Proteomes" id="UP000266861"/>
    </source>
</evidence>
<evidence type="ECO:0000256" key="11">
    <source>
        <dbReference type="SAM" id="MobiDB-lite"/>
    </source>
</evidence>
<evidence type="ECO:0000256" key="6">
    <source>
        <dbReference type="ARBA" id="ARBA00022741"/>
    </source>
</evidence>
<feature type="region of interest" description="Disordered" evidence="11">
    <location>
        <begin position="1556"/>
        <end position="1601"/>
    </location>
</feature>
<feature type="repeat" description="HEAT" evidence="9">
    <location>
        <begin position="493"/>
        <end position="525"/>
    </location>
</feature>
<dbReference type="Pfam" id="PF22956">
    <property type="entry name" value="VPS15-like_hel"/>
    <property type="match status" value="1"/>
</dbReference>
<dbReference type="GO" id="GO:0034272">
    <property type="term" value="C:phosphatidylinositol 3-kinase complex, class III, type II"/>
    <property type="evidence" value="ECO:0007669"/>
    <property type="project" value="TreeGrafter"/>
</dbReference>
<dbReference type="InterPro" id="IPR000719">
    <property type="entry name" value="Prot_kinase_dom"/>
</dbReference>
<dbReference type="FunFam" id="1.25.10.10:FF:000342">
    <property type="entry name" value="Serine/threonine-protein kinase VPS15"/>
    <property type="match status" value="1"/>
</dbReference>
<dbReference type="GO" id="GO:0006623">
    <property type="term" value="P:protein targeting to vacuole"/>
    <property type="evidence" value="ECO:0007669"/>
    <property type="project" value="TreeGrafter"/>
</dbReference>
<dbReference type="InterPro" id="IPR021133">
    <property type="entry name" value="HEAT_type_2"/>
</dbReference>
<feature type="compositionally biased region" description="Low complexity" evidence="11">
    <location>
        <begin position="1008"/>
        <end position="1021"/>
    </location>
</feature>
<feature type="compositionally biased region" description="Low complexity" evidence="11">
    <location>
        <begin position="1559"/>
        <end position="1584"/>
    </location>
</feature>
<dbReference type="InterPro" id="IPR011989">
    <property type="entry name" value="ARM-like"/>
</dbReference>
<dbReference type="Pfam" id="PF00400">
    <property type="entry name" value="WD40"/>
    <property type="match status" value="2"/>
</dbReference>
<evidence type="ECO:0000256" key="5">
    <source>
        <dbReference type="ARBA" id="ARBA00022737"/>
    </source>
</evidence>
<keyword evidence="2" id="KW-0723">Serine/threonine-protein kinase</keyword>
<comment type="caution">
    <text evidence="13">The sequence shown here is derived from an EMBL/GenBank/DDBJ whole genome shotgun (WGS) entry which is preliminary data.</text>
</comment>
<dbReference type="InterPro" id="IPR036322">
    <property type="entry name" value="WD40_repeat_dom_sf"/>
</dbReference>
<dbReference type="InterPro" id="IPR015943">
    <property type="entry name" value="WD40/YVTN_repeat-like_dom_sf"/>
</dbReference>
<dbReference type="Proteomes" id="UP000266861">
    <property type="component" value="Unassembled WGS sequence"/>
</dbReference>
<dbReference type="EC" id="2.7.11.1" evidence="1"/>
<keyword evidence="7" id="KW-0418">Kinase</keyword>
<dbReference type="OrthoDB" id="242910at2759"/>
<evidence type="ECO:0000256" key="1">
    <source>
        <dbReference type="ARBA" id="ARBA00012513"/>
    </source>
</evidence>
<dbReference type="GO" id="GO:0034271">
    <property type="term" value="C:phosphatidylinositol 3-kinase complex, class III, type I"/>
    <property type="evidence" value="ECO:0007669"/>
    <property type="project" value="TreeGrafter"/>
</dbReference>
<dbReference type="SMART" id="SM00320">
    <property type="entry name" value="WD40"/>
    <property type="match status" value="6"/>
</dbReference>
<dbReference type="InterPro" id="IPR008271">
    <property type="entry name" value="Ser/Thr_kinase_AS"/>
</dbReference>
<dbReference type="PROSITE" id="PS50077">
    <property type="entry name" value="HEAT_REPEAT"/>
    <property type="match status" value="1"/>
</dbReference>
<dbReference type="GO" id="GO:0004674">
    <property type="term" value="F:protein serine/threonine kinase activity"/>
    <property type="evidence" value="ECO:0007669"/>
    <property type="project" value="UniProtKB-KW"/>
</dbReference>
<dbReference type="PROSITE" id="PS50294">
    <property type="entry name" value="WD_REPEATS_REGION"/>
    <property type="match status" value="2"/>
</dbReference>
<feature type="compositionally biased region" description="Basic residues" evidence="11">
    <location>
        <begin position="1589"/>
        <end position="1600"/>
    </location>
</feature>
<dbReference type="PROSITE" id="PS50011">
    <property type="entry name" value="PROTEIN_KINASE_DOM"/>
    <property type="match status" value="1"/>
</dbReference>
<evidence type="ECO:0000256" key="3">
    <source>
        <dbReference type="ARBA" id="ARBA00022574"/>
    </source>
</evidence>
<dbReference type="GO" id="GO:0071561">
    <property type="term" value="C:nucleus-vacuole junction"/>
    <property type="evidence" value="ECO:0007669"/>
    <property type="project" value="TreeGrafter"/>
</dbReference>
<proteinExistence type="predicted"/>
<dbReference type="InterPro" id="IPR016024">
    <property type="entry name" value="ARM-type_fold"/>
</dbReference>
<dbReference type="PROSITE" id="PS00108">
    <property type="entry name" value="PROTEIN_KINASE_ST"/>
    <property type="match status" value="1"/>
</dbReference>
<dbReference type="PROSITE" id="PS50082">
    <property type="entry name" value="WD_REPEATS_2"/>
    <property type="match status" value="2"/>
</dbReference>
<evidence type="ECO:0000259" key="12">
    <source>
        <dbReference type="PROSITE" id="PS50011"/>
    </source>
</evidence>
<feature type="compositionally biased region" description="Low complexity" evidence="11">
    <location>
        <begin position="1031"/>
        <end position="1042"/>
    </location>
</feature>
<dbReference type="GO" id="GO:0005524">
    <property type="term" value="F:ATP binding"/>
    <property type="evidence" value="ECO:0007669"/>
    <property type="project" value="UniProtKB-KW"/>
</dbReference>
<dbReference type="InterPro" id="IPR001680">
    <property type="entry name" value="WD40_rpt"/>
</dbReference>
<dbReference type="Gene3D" id="1.10.510.10">
    <property type="entry name" value="Transferase(Phosphotransferase) domain 1"/>
    <property type="match status" value="1"/>
</dbReference>
<dbReference type="STRING" id="1348612.A0A397G6W1"/>
<keyword evidence="8" id="KW-0067">ATP-binding</keyword>
<gene>
    <name evidence="13" type="ORF">Glove_669g16</name>
</gene>
<dbReference type="EMBL" id="PQFF01000544">
    <property type="protein sequence ID" value="RHZ45574.1"/>
    <property type="molecule type" value="Genomic_DNA"/>
</dbReference>
<evidence type="ECO:0000256" key="2">
    <source>
        <dbReference type="ARBA" id="ARBA00022527"/>
    </source>
</evidence>
<evidence type="ECO:0000256" key="10">
    <source>
        <dbReference type="PROSITE-ProRule" id="PRU00221"/>
    </source>
</evidence>
<feature type="repeat" description="WD" evidence="10">
    <location>
        <begin position="1490"/>
        <end position="1522"/>
    </location>
</feature>
<reference evidence="13 14" key="1">
    <citation type="submission" date="2018-08" db="EMBL/GenBank/DDBJ databases">
        <title>Genome and evolution of the arbuscular mycorrhizal fungus Diversispora epigaea (formerly Glomus versiforme) and its bacterial endosymbionts.</title>
        <authorList>
            <person name="Sun X."/>
            <person name="Fei Z."/>
            <person name="Harrison M."/>
        </authorList>
    </citation>
    <scope>NUCLEOTIDE SEQUENCE [LARGE SCALE GENOMIC DNA]</scope>
    <source>
        <strain evidence="13 14">IT104</strain>
    </source>
</reference>
<dbReference type="SUPFAM" id="SSF50978">
    <property type="entry name" value="WD40 repeat-like"/>
    <property type="match status" value="1"/>
</dbReference>
<feature type="domain" description="Protein kinase" evidence="12">
    <location>
        <begin position="38"/>
        <end position="321"/>
    </location>
</feature>
<keyword evidence="4" id="KW-0808">Transferase</keyword>
<dbReference type="Pfam" id="PF00069">
    <property type="entry name" value="Pkinase"/>
    <property type="match status" value="1"/>
</dbReference>
<feature type="region of interest" description="Disordered" evidence="11">
    <location>
        <begin position="1008"/>
        <end position="1050"/>
    </location>
</feature>
<evidence type="ECO:0000256" key="9">
    <source>
        <dbReference type="PROSITE-ProRule" id="PRU00103"/>
    </source>
</evidence>
<evidence type="ECO:0000313" key="13">
    <source>
        <dbReference type="EMBL" id="RHZ45574.1"/>
    </source>
</evidence>
<dbReference type="Gene3D" id="1.25.10.10">
    <property type="entry name" value="Leucine-rich Repeat Variant"/>
    <property type="match status" value="2"/>
</dbReference>
<organism evidence="13 14">
    <name type="scientific">Diversispora epigaea</name>
    <dbReference type="NCBI Taxonomy" id="1348612"/>
    <lineage>
        <taxon>Eukaryota</taxon>
        <taxon>Fungi</taxon>
        <taxon>Fungi incertae sedis</taxon>
        <taxon>Mucoromycota</taxon>
        <taxon>Glomeromycotina</taxon>
        <taxon>Glomeromycetes</taxon>
        <taxon>Diversisporales</taxon>
        <taxon>Diversisporaceae</taxon>
        <taxon>Diversispora</taxon>
    </lineage>
</organism>
<dbReference type="GO" id="GO:0005770">
    <property type="term" value="C:late endosome"/>
    <property type="evidence" value="ECO:0007669"/>
    <property type="project" value="TreeGrafter"/>
</dbReference>
<keyword evidence="6" id="KW-0547">Nucleotide-binding</keyword>
<evidence type="ECO:0000256" key="7">
    <source>
        <dbReference type="ARBA" id="ARBA00022777"/>
    </source>
</evidence>
<dbReference type="InterPro" id="IPR045162">
    <property type="entry name" value="Vps15-like"/>
</dbReference>
<protein>
    <recommendedName>
        <fullName evidence="1">non-specific serine/threonine protein kinase</fullName>
        <ecNumber evidence="1">2.7.11.1</ecNumber>
    </recommendedName>
</protein>
<dbReference type="GO" id="GO:0016236">
    <property type="term" value="P:macroautophagy"/>
    <property type="evidence" value="ECO:0007669"/>
    <property type="project" value="InterPro"/>
</dbReference>
<dbReference type="Gene3D" id="2.130.10.10">
    <property type="entry name" value="YVTN repeat-like/Quinoprotein amine dehydrogenase"/>
    <property type="match status" value="2"/>
</dbReference>
<dbReference type="SMART" id="SM00220">
    <property type="entry name" value="S_TKc"/>
    <property type="match status" value="1"/>
</dbReference>